<evidence type="ECO:0000256" key="1">
    <source>
        <dbReference type="ARBA" id="ARBA00001206"/>
    </source>
</evidence>
<dbReference type="EMBL" id="JRQD01000004">
    <property type="protein sequence ID" value="KGM06455.1"/>
    <property type="molecule type" value="Genomic_DNA"/>
</dbReference>
<feature type="binding site" evidence="16">
    <location>
        <position position="178"/>
    </location>
    <ligand>
        <name>substrate</name>
    </ligand>
</feature>
<evidence type="ECO:0000256" key="14">
    <source>
        <dbReference type="ARBA" id="ARBA00038036"/>
    </source>
</evidence>
<feature type="binding site" evidence="16">
    <location>
        <position position="126"/>
    </location>
    <ligand>
        <name>ATP</name>
        <dbReference type="ChEBI" id="CHEBI:30616"/>
    </ligand>
</feature>
<evidence type="ECO:0000256" key="5">
    <source>
        <dbReference type="ARBA" id="ARBA00011738"/>
    </source>
</evidence>
<evidence type="ECO:0000256" key="7">
    <source>
        <dbReference type="ARBA" id="ARBA00022490"/>
    </source>
</evidence>
<comment type="catalytic activity">
    <reaction evidence="1 16">
        <text>(R)-pantothenate + ATP = (R)-4'-phosphopantothenate + ADP + H(+)</text>
        <dbReference type="Rhea" id="RHEA:16373"/>
        <dbReference type="ChEBI" id="CHEBI:10986"/>
        <dbReference type="ChEBI" id="CHEBI:15378"/>
        <dbReference type="ChEBI" id="CHEBI:29032"/>
        <dbReference type="ChEBI" id="CHEBI:30616"/>
        <dbReference type="ChEBI" id="CHEBI:456216"/>
        <dbReference type="EC" id="2.7.1.33"/>
    </reaction>
</comment>
<keyword evidence="11 16" id="KW-0067">ATP-binding</keyword>
<name>A0A0A0BF00_9GAMM</name>
<evidence type="ECO:0000256" key="6">
    <source>
        <dbReference type="ARBA" id="ARBA00012102"/>
    </source>
</evidence>
<feature type="binding site" evidence="16">
    <location>
        <position position="94"/>
    </location>
    <ligand>
        <name>substrate</name>
    </ligand>
</feature>
<feature type="compositionally biased region" description="Basic and acidic residues" evidence="17">
    <location>
        <begin position="248"/>
        <end position="264"/>
    </location>
</feature>
<keyword evidence="7 16" id="KW-0963">Cytoplasm</keyword>
<feature type="active site" description="Proton acceptor" evidence="16">
    <location>
        <position position="103"/>
    </location>
</feature>
<evidence type="ECO:0000256" key="17">
    <source>
        <dbReference type="SAM" id="MobiDB-lite"/>
    </source>
</evidence>
<dbReference type="PANTHER" id="PTHR34265">
    <property type="entry name" value="TYPE III PANTOTHENATE KINASE"/>
    <property type="match status" value="1"/>
</dbReference>
<evidence type="ECO:0000256" key="4">
    <source>
        <dbReference type="ARBA" id="ARBA00005225"/>
    </source>
</evidence>
<keyword evidence="10 16" id="KW-0418">Kinase</keyword>
<dbReference type="Pfam" id="PF03309">
    <property type="entry name" value="Pan_kinase"/>
    <property type="match status" value="1"/>
</dbReference>
<dbReference type="GO" id="GO:0005737">
    <property type="term" value="C:cytoplasm"/>
    <property type="evidence" value="ECO:0007669"/>
    <property type="project" value="UniProtKB-SubCell"/>
</dbReference>
<proteinExistence type="inferred from homology"/>
<evidence type="ECO:0000256" key="9">
    <source>
        <dbReference type="ARBA" id="ARBA00022741"/>
    </source>
</evidence>
<comment type="cofactor">
    <cofactor evidence="16">
        <name>NH4(+)</name>
        <dbReference type="ChEBI" id="CHEBI:28938"/>
    </cofactor>
    <cofactor evidence="16">
        <name>K(+)</name>
        <dbReference type="ChEBI" id="CHEBI:29103"/>
    </cofactor>
    <text evidence="16">A monovalent cation. Ammonium or potassium.</text>
</comment>
<comment type="pathway">
    <text evidence="4 16">Cofactor biosynthesis; coenzyme A biosynthesis; CoA from (R)-pantothenate: step 1/5.</text>
</comment>
<evidence type="ECO:0000256" key="10">
    <source>
        <dbReference type="ARBA" id="ARBA00022777"/>
    </source>
</evidence>
<dbReference type="AlphaFoldDB" id="A0A0A0BF00"/>
<dbReference type="CDD" id="cd24015">
    <property type="entry name" value="ASKHA_NBD_PanK-III"/>
    <property type="match status" value="1"/>
</dbReference>
<keyword evidence="12 16" id="KW-0630">Potassium</keyword>
<feature type="binding site" evidence="16">
    <location>
        <position position="123"/>
    </location>
    <ligand>
        <name>K(+)</name>
        <dbReference type="ChEBI" id="CHEBI:29103"/>
    </ligand>
</feature>
<dbReference type="Proteomes" id="UP000029999">
    <property type="component" value="Unassembled WGS sequence"/>
</dbReference>
<evidence type="ECO:0000256" key="2">
    <source>
        <dbReference type="ARBA" id="ARBA00001958"/>
    </source>
</evidence>
<sequence length="332" mass="36964">MKLLVDIGNSRIKWASIDDNGLNEGQSFQRGKTSIKAALNKAWKTLSDIDAVYVANVGGEKLATQLTEWTEKQWQITPVYIHTEKKRFGVTNAYDEPSKLGIDRWLSLIAARQHARQAQCVIDCGTAMTIDIVTKTGQHQGGMILPGLSLMRSALATSTHALTEETDEKEFKTLATNTYSAIQAGTLYSVTATLERIINDLQESFDNKIRFIITGGDAESLLPLLPDNINHYPDIVLKGLAFYARQDDKKKRAEKRTDNNKKAAAESTENPTDGSDFTQETSVERYIQNKNKTQSNSKPKTRRVRRSKAPKAEQESSAQTDKPDTSLPEEAI</sequence>
<evidence type="ECO:0000256" key="12">
    <source>
        <dbReference type="ARBA" id="ARBA00022958"/>
    </source>
</evidence>
<dbReference type="EC" id="2.7.1.33" evidence="6 16"/>
<feature type="binding site" evidence="16">
    <location>
        <begin position="6"/>
        <end position="13"/>
    </location>
    <ligand>
        <name>ATP</name>
        <dbReference type="ChEBI" id="CHEBI:30616"/>
    </ligand>
</feature>
<comment type="function">
    <text evidence="16">Catalyzes the phosphorylation of pantothenate (Pan), the first step in CoA biosynthesis.</text>
</comment>
<comment type="subcellular location">
    <subcellularLocation>
        <location evidence="3 16">Cytoplasm</location>
    </subcellularLocation>
</comment>
<dbReference type="GO" id="GO:0046872">
    <property type="term" value="F:metal ion binding"/>
    <property type="evidence" value="ECO:0007669"/>
    <property type="project" value="UniProtKB-KW"/>
</dbReference>
<comment type="similarity">
    <text evidence="14 16">Belongs to the type III pantothenate kinase family.</text>
</comment>
<evidence type="ECO:0000256" key="13">
    <source>
        <dbReference type="ARBA" id="ARBA00022993"/>
    </source>
</evidence>
<evidence type="ECO:0000256" key="11">
    <source>
        <dbReference type="ARBA" id="ARBA00022840"/>
    </source>
</evidence>
<keyword evidence="13 16" id="KW-0173">Coenzyme A biosynthesis</keyword>
<dbReference type="GO" id="GO:0015937">
    <property type="term" value="P:coenzyme A biosynthetic process"/>
    <property type="evidence" value="ECO:0007669"/>
    <property type="project" value="UniProtKB-UniRule"/>
</dbReference>
<dbReference type="SUPFAM" id="SSF53067">
    <property type="entry name" value="Actin-like ATPase domain"/>
    <property type="match status" value="2"/>
</dbReference>
<keyword evidence="16" id="KW-0479">Metal-binding</keyword>
<evidence type="ECO:0000256" key="15">
    <source>
        <dbReference type="ARBA" id="ARBA00040883"/>
    </source>
</evidence>
<protein>
    <recommendedName>
        <fullName evidence="15 16">Type III pantothenate kinase</fullName>
        <ecNumber evidence="6 16">2.7.1.33</ecNumber>
    </recommendedName>
    <alternativeName>
        <fullName evidence="16">PanK-III</fullName>
    </alternativeName>
    <alternativeName>
        <fullName evidence="16">Pantothenic acid kinase</fullName>
    </alternativeName>
</protein>
<dbReference type="STRING" id="392484.LP43_1676"/>
<evidence type="ECO:0000256" key="16">
    <source>
        <dbReference type="HAMAP-Rule" id="MF_01274"/>
    </source>
</evidence>
<dbReference type="GO" id="GO:0005524">
    <property type="term" value="F:ATP binding"/>
    <property type="evidence" value="ECO:0007669"/>
    <property type="project" value="UniProtKB-UniRule"/>
</dbReference>
<dbReference type="PANTHER" id="PTHR34265:SF1">
    <property type="entry name" value="TYPE III PANTOTHENATE KINASE"/>
    <property type="match status" value="1"/>
</dbReference>
<accession>A0A0A0BF00</accession>
<evidence type="ECO:0000256" key="8">
    <source>
        <dbReference type="ARBA" id="ARBA00022679"/>
    </source>
</evidence>
<evidence type="ECO:0000256" key="3">
    <source>
        <dbReference type="ARBA" id="ARBA00004496"/>
    </source>
</evidence>
<feature type="compositionally biased region" description="Basic residues" evidence="17">
    <location>
        <begin position="299"/>
        <end position="309"/>
    </location>
</feature>
<evidence type="ECO:0000313" key="19">
    <source>
        <dbReference type="Proteomes" id="UP000029999"/>
    </source>
</evidence>
<dbReference type="InterPro" id="IPR004619">
    <property type="entry name" value="Type_III_PanK"/>
</dbReference>
<dbReference type="UniPathway" id="UPA00241">
    <property type="reaction ID" value="UER00352"/>
</dbReference>
<dbReference type="Gene3D" id="3.30.420.40">
    <property type="match status" value="2"/>
</dbReference>
<keyword evidence="9 16" id="KW-0547">Nucleotide-binding</keyword>
<dbReference type="GO" id="GO:0004594">
    <property type="term" value="F:pantothenate kinase activity"/>
    <property type="evidence" value="ECO:0007669"/>
    <property type="project" value="UniProtKB-UniRule"/>
</dbReference>
<feature type="region of interest" description="Disordered" evidence="17">
    <location>
        <begin position="248"/>
        <end position="332"/>
    </location>
</feature>
<gene>
    <name evidence="16" type="primary">coaX</name>
    <name evidence="18" type="ORF">LP43_1676</name>
</gene>
<dbReference type="InterPro" id="IPR043129">
    <property type="entry name" value="ATPase_NBD"/>
</dbReference>
<feature type="binding site" evidence="16">
    <location>
        <begin position="101"/>
        <end position="104"/>
    </location>
    <ligand>
        <name>substrate</name>
    </ligand>
</feature>
<dbReference type="NCBIfam" id="TIGR00671">
    <property type="entry name" value="baf"/>
    <property type="match status" value="1"/>
</dbReference>
<keyword evidence="8 16" id="KW-0808">Transferase</keyword>
<evidence type="ECO:0000313" key="18">
    <source>
        <dbReference type="EMBL" id="KGM06455.1"/>
    </source>
</evidence>
<reference evidence="18 19" key="1">
    <citation type="submission" date="2014-09" db="EMBL/GenBank/DDBJ databases">
        <authorList>
            <person name="Grob C."/>
            <person name="Taubert M."/>
            <person name="Howat A.M."/>
            <person name="Burns O.J."/>
            <person name="Dixon J.L."/>
            <person name="Chen Y."/>
            <person name="Murrell J.C."/>
        </authorList>
    </citation>
    <scope>NUCLEOTIDE SEQUENCE [LARGE SCALE GENOMIC DNA]</scope>
    <source>
        <strain evidence="18">L4</strain>
    </source>
</reference>
<dbReference type="HAMAP" id="MF_01274">
    <property type="entry name" value="Pantothen_kinase_3"/>
    <property type="match status" value="1"/>
</dbReference>
<comment type="subunit">
    <text evidence="5 16">Homodimer.</text>
</comment>
<dbReference type="RefSeq" id="WP_036314186.1">
    <property type="nucleotide sequence ID" value="NZ_JRQD01000004.1"/>
</dbReference>
<feature type="compositionally biased region" description="Polar residues" evidence="17">
    <location>
        <begin position="267"/>
        <end position="281"/>
    </location>
</feature>
<feature type="compositionally biased region" description="Polar residues" evidence="17">
    <location>
        <begin position="288"/>
        <end position="298"/>
    </location>
</feature>
<comment type="caution">
    <text evidence="18">The sequence shown here is derived from an EMBL/GenBank/DDBJ whole genome shotgun (WGS) entry which is preliminary data.</text>
</comment>
<comment type="cofactor">
    <cofactor evidence="2">
        <name>K(+)</name>
        <dbReference type="ChEBI" id="CHEBI:29103"/>
    </cofactor>
</comment>
<organism evidence="18 19">
    <name type="scientific">Methylophaga thiooxydans</name>
    <dbReference type="NCBI Taxonomy" id="392484"/>
    <lineage>
        <taxon>Bacteria</taxon>
        <taxon>Pseudomonadati</taxon>
        <taxon>Pseudomonadota</taxon>
        <taxon>Gammaproteobacteria</taxon>
        <taxon>Thiotrichales</taxon>
        <taxon>Piscirickettsiaceae</taxon>
        <taxon>Methylophaga</taxon>
    </lineage>
</organism>